<evidence type="ECO:0000259" key="1">
    <source>
        <dbReference type="PROSITE" id="PS51186"/>
    </source>
</evidence>
<dbReference type="InterPro" id="IPR016181">
    <property type="entry name" value="Acyl_CoA_acyltransferase"/>
</dbReference>
<dbReference type="Gene3D" id="3.40.630.30">
    <property type="match status" value="1"/>
</dbReference>
<sequence>MIETARLMLRPTNPDDLELYCALLTDDEVTQFLPFGQPYRDEVIRKELMNRIAHWQQYEFGTFTIIRKSDGKKLGYVGVEETNSPTCFDIRFAVVPQEQDKGVAFEAAFACLDFTFKQGRMERIYGVAIPQNNRSVHLLEKLNMHPHLGIDFYSDDSFSYFSATNPHL</sequence>
<evidence type="ECO:0000313" key="3">
    <source>
        <dbReference type="Proteomes" id="UP000235828"/>
    </source>
</evidence>
<dbReference type="GO" id="GO:0016747">
    <property type="term" value="F:acyltransferase activity, transferring groups other than amino-acyl groups"/>
    <property type="evidence" value="ECO:0007669"/>
    <property type="project" value="InterPro"/>
</dbReference>
<dbReference type="KEGG" id="vta:B0857"/>
<dbReference type="RefSeq" id="WP_102524708.1">
    <property type="nucleotide sequence ID" value="NZ_LT960612.1"/>
</dbReference>
<organism evidence="2 3">
    <name type="scientific">Vibrio tapetis subsp. tapetis</name>
    <dbReference type="NCBI Taxonomy" id="1671868"/>
    <lineage>
        <taxon>Bacteria</taxon>
        <taxon>Pseudomonadati</taxon>
        <taxon>Pseudomonadota</taxon>
        <taxon>Gammaproteobacteria</taxon>
        <taxon>Vibrionales</taxon>
        <taxon>Vibrionaceae</taxon>
        <taxon>Vibrio</taxon>
    </lineage>
</organism>
<dbReference type="OrthoDB" id="9798081at2"/>
<keyword evidence="2" id="KW-0012">Acyltransferase</keyword>
<dbReference type="SUPFAM" id="SSF55729">
    <property type="entry name" value="Acyl-CoA N-acyltransferases (Nat)"/>
    <property type="match status" value="1"/>
</dbReference>
<reference evidence="2 3" key="1">
    <citation type="submission" date="2017-10" db="EMBL/GenBank/DDBJ databases">
        <authorList>
            <person name="Banno H."/>
            <person name="Chua N.-H."/>
        </authorList>
    </citation>
    <scope>NUCLEOTIDE SEQUENCE [LARGE SCALE GENOMIC DNA]</scope>
    <source>
        <strain evidence="2">Vibrio tapetis CECT4600</strain>
    </source>
</reference>
<gene>
    <name evidence="2" type="ORF">VTAP4600_B0857</name>
</gene>
<dbReference type="InterPro" id="IPR051531">
    <property type="entry name" value="N-acetyltransferase"/>
</dbReference>
<accession>A0A2N8ZKM2</accession>
<dbReference type="PANTHER" id="PTHR43792">
    <property type="entry name" value="GNAT FAMILY, PUTATIVE (AFU_ORTHOLOGUE AFUA_3G00765)-RELATED-RELATED"/>
    <property type="match status" value="1"/>
</dbReference>
<dbReference type="PANTHER" id="PTHR43792:SF16">
    <property type="entry name" value="N-ACETYLTRANSFERASE DOMAIN-CONTAINING PROTEIN"/>
    <property type="match status" value="1"/>
</dbReference>
<keyword evidence="3" id="KW-1185">Reference proteome</keyword>
<dbReference type="AlphaFoldDB" id="A0A2N8ZKM2"/>
<keyword evidence="2" id="KW-0808">Transferase</keyword>
<proteinExistence type="predicted"/>
<dbReference type="PROSITE" id="PS51186">
    <property type="entry name" value="GNAT"/>
    <property type="match status" value="1"/>
</dbReference>
<dbReference type="InterPro" id="IPR000182">
    <property type="entry name" value="GNAT_dom"/>
</dbReference>
<dbReference type="Proteomes" id="UP000235828">
    <property type="component" value="Chromosome B"/>
</dbReference>
<protein>
    <submittedName>
        <fullName evidence="2">Putative Acyl-CoA N-acyltransferase</fullName>
    </submittedName>
</protein>
<dbReference type="EMBL" id="LT960612">
    <property type="protein sequence ID" value="SON52468.1"/>
    <property type="molecule type" value="Genomic_DNA"/>
</dbReference>
<name>A0A2N8ZKM2_9VIBR</name>
<feature type="domain" description="N-acetyltransferase" evidence="1">
    <location>
        <begin position="7"/>
        <end position="168"/>
    </location>
</feature>
<evidence type="ECO:0000313" key="2">
    <source>
        <dbReference type="EMBL" id="SON52468.1"/>
    </source>
</evidence>
<dbReference type="Pfam" id="PF13302">
    <property type="entry name" value="Acetyltransf_3"/>
    <property type="match status" value="1"/>
</dbReference>